<feature type="compositionally biased region" description="Low complexity" evidence="5">
    <location>
        <begin position="87"/>
        <end position="101"/>
    </location>
</feature>
<dbReference type="Gene3D" id="1.20.1440.100">
    <property type="entry name" value="SG protein - dephosphorylation function"/>
    <property type="match status" value="1"/>
</dbReference>
<evidence type="ECO:0000256" key="4">
    <source>
        <dbReference type="ARBA" id="ARBA00022842"/>
    </source>
</evidence>
<keyword evidence="6" id="KW-0472">Membrane</keyword>
<feature type="transmembrane region" description="Helical" evidence="6">
    <location>
        <begin position="367"/>
        <end position="386"/>
    </location>
</feature>
<dbReference type="InterPro" id="IPR050582">
    <property type="entry name" value="HAD-like_SerB"/>
</dbReference>
<feature type="region of interest" description="Disordered" evidence="5">
    <location>
        <begin position="1"/>
        <end position="132"/>
    </location>
</feature>
<evidence type="ECO:0000256" key="2">
    <source>
        <dbReference type="ARBA" id="ARBA00022723"/>
    </source>
</evidence>
<evidence type="ECO:0000256" key="3">
    <source>
        <dbReference type="ARBA" id="ARBA00022801"/>
    </source>
</evidence>
<keyword evidence="3 7" id="KW-0378">Hydrolase</keyword>
<dbReference type="EMBL" id="JAMZDX010000006">
    <property type="protein sequence ID" value="MCP2312873.1"/>
    <property type="molecule type" value="Genomic_DNA"/>
</dbReference>
<dbReference type="GO" id="GO:0016787">
    <property type="term" value="F:hydrolase activity"/>
    <property type="evidence" value="ECO:0007669"/>
    <property type="project" value="UniProtKB-KW"/>
</dbReference>
<dbReference type="NCBIfam" id="TIGR01488">
    <property type="entry name" value="HAD-SF-IB"/>
    <property type="match status" value="1"/>
</dbReference>
<keyword evidence="4" id="KW-0460">Magnesium</keyword>
<dbReference type="InterPro" id="IPR006385">
    <property type="entry name" value="HAD_hydro_SerB1"/>
</dbReference>
<dbReference type="CDD" id="cd02612">
    <property type="entry name" value="HAD_PGPPase"/>
    <property type="match status" value="1"/>
</dbReference>
<evidence type="ECO:0000256" key="1">
    <source>
        <dbReference type="ARBA" id="ARBA00009184"/>
    </source>
</evidence>
<dbReference type="Gene3D" id="3.40.50.1000">
    <property type="entry name" value="HAD superfamily/HAD-like"/>
    <property type="match status" value="1"/>
</dbReference>
<accession>A0ABT1J657</accession>
<keyword evidence="8" id="KW-1185">Reference proteome</keyword>
<keyword evidence="6" id="KW-0812">Transmembrane</keyword>
<evidence type="ECO:0000256" key="5">
    <source>
        <dbReference type="SAM" id="MobiDB-lite"/>
    </source>
</evidence>
<evidence type="ECO:0000313" key="8">
    <source>
        <dbReference type="Proteomes" id="UP001206483"/>
    </source>
</evidence>
<evidence type="ECO:0000256" key="6">
    <source>
        <dbReference type="SAM" id="Phobius"/>
    </source>
</evidence>
<keyword evidence="2" id="KW-0479">Metal-binding</keyword>
<feature type="compositionally biased region" description="Low complexity" evidence="5">
    <location>
        <begin position="34"/>
        <end position="76"/>
    </location>
</feature>
<name>A0ABT1J657_9ACTN</name>
<dbReference type="PANTHER" id="PTHR43344:SF13">
    <property type="entry name" value="PHOSPHATASE RV3661-RELATED"/>
    <property type="match status" value="1"/>
</dbReference>
<organism evidence="7 8">
    <name type="scientific">Kitasatospora paracochleata</name>
    <dbReference type="NCBI Taxonomy" id="58354"/>
    <lineage>
        <taxon>Bacteria</taxon>
        <taxon>Bacillati</taxon>
        <taxon>Actinomycetota</taxon>
        <taxon>Actinomycetes</taxon>
        <taxon>Kitasatosporales</taxon>
        <taxon>Streptomycetaceae</taxon>
        <taxon>Kitasatospora</taxon>
    </lineage>
</organism>
<dbReference type="InterPro" id="IPR023214">
    <property type="entry name" value="HAD_sf"/>
</dbReference>
<keyword evidence="6" id="KW-1133">Transmembrane helix</keyword>
<proteinExistence type="inferred from homology"/>
<dbReference type="InterPro" id="IPR036412">
    <property type="entry name" value="HAD-like_sf"/>
</dbReference>
<evidence type="ECO:0000313" key="7">
    <source>
        <dbReference type="EMBL" id="MCP2312873.1"/>
    </source>
</evidence>
<dbReference type="NCBIfam" id="TIGR01490">
    <property type="entry name" value="HAD-SF-IB-hyp1"/>
    <property type="match status" value="1"/>
</dbReference>
<protein>
    <submittedName>
        <fullName evidence="7">HAD superfamily hydrolase (TIGR01490 family)</fullName>
    </submittedName>
</protein>
<dbReference type="Pfam" id="PF12710">
    <property type="entry name" value="HAD"/>
    <property type="match status" value="1"/>
</dbReference>
<gene>
    <name evidence="7" type="ORF">FHR36_006054</name>
</gene>
<dbReference type="PANTHER" id="PTHR43344">
    <property type="entry name" value="PHOSPHOSERINE PHOSPHATASE"/>
    <property type="match status" value="1"/>
</dbReference>
<comment type="caution">
    <text evidence="7">The sequence shown here is derived from an EMBL/GenBank/DDBJ whole genome shotgun (WGS) entry which is preliminary data.</text>
</comment>
<reference evidence="7 8" key="1">
    <citation type="submission" date="2022-06" db="EMBL/GenBank/DDBJ databases">
        <title>Sequencing the genomes of 1000 actinobacteria strains.</title>
        <authorList>
            <person name="Klenk H.-P."/>
        </authorList>
    </citation>
    <scope>NUCLEOTIDE SEQUENCE [LARGE SCALE GENOMIC DNA]</scope>
    <source>
        <strain evidence="7 8">DSM 41656</strain>
    </source>
</reference>
<dbReference type="Proteomes" id="UP001206483">
    <property type="component" value="Unassembled WGS sequence"/>
</dbReference>
<dbReference type="SUPFAM" id="SSF56784">
    <property type="entry name" value="HAD-like"/>
    <property type="match status" value="1"/>
</dbReference>
<comment type="similarity">
    <text evidence="1">Belongs to the HAD-like hydrolase superfamily. SerB family.</text>
</comment>
<sequence>MDTTENAENAGQGPEAAPAHAAGTPEPALGEPSGEPTTTREATPAAAPTVAGTGTVAAVEPGEPGAAELDASDAPEPSAPPAEEPDAPATKPASAAPATGPEASAGVDADGHADGRTDGSAPRPRRPFGAPRTAAFFDLDKTIIAKSSALAFSRPFYQGGLINRRAVLRSAYAQFVFLIGGADHDQMEKMRAYLSALTRGWNVEQVREIVAETLHGMIDPIIYDEAASLIEQHHAAGRDVVIVSSSGSEVVEPIGQLLGADHVIATRLRIEDGCYTGDIEYYAYSENKAAAILELAEAEGYDLANCYAYSDSSTDLPMLETVGHPSAVNPDRALRKEAVAREWPVLVFSRPVELHRRLPEFRTPSRSVLTAVAVGAAVLTAGLLWYSARRRRPLA</sequence>